<evidence type="ECO:0000313" key="3">
    <source>
        <dbReference type="Proteomes" id="UP000540568"/>
    </source>
</evidence>
<organism evidence="2 3">
    <name type="scientific">Promicromonospora sukumoe</name>
    <dbReference type="NCBI Taxonomy" id="88382"/>
    <lineage>
        <taxon>Bacteria</taxon>
        <taxon>Bacillati</taxon>
        <taxon>Actinomycetota</taxon>
        <taxon>Actinomycetes</taxon>
        <taxon>Micrococcales</taxon>
        <taxon>Promicromonosporaceae</taxon>
        <taxon>Promicromonospora</taxon>
    </lineage>
</organism>
<name>A0A7W3JCS2_9MICO</name>
<feature type="transmembrane region" description="Helical" evidence="1">
    <location>
        <begin position="69"/>
        <end position="86"/>
    </location>
</feature>
<evidence type="ECO:0000256" key="1">
    <source>
        <dbReference type="SAM" id="Phobius"/>
    </source>
</evidence>
<sequence length="108" mass="11546">MFGALQTFVFIVLGVIVFAVQVIALVDAIRRPAHAYKSEGKLSKPIWLGILGVAAVFGLLGLPPSYITAGSFLNVIAVVPAIVYWADVRPRLQPYGTGNKPRGPQGGW</sequence>
<dbReference type="EMBL" id="JACGWV010000002">
    <property type="protein sequence ID" value="MBA8810456.1"/>
    <property type="molecule type" value="Genomic_DNA"/>
</dbReference>
<feature type="transmembrane region" description="Helical" evidence="1">
    <location>
        <begin position="46"/>
        <end position="63"/>
    </location>
</feature>
<comment type="caution">
    <text evidence="2">The sequence shown here is derived from an EMBL/GenBank/DDBJ whole genome shotgun (WGS) entry which is preliminary data.</text>
</comment>
<accession>A0A7W3JCS2</accession>
<keyword evidence="2" id="KW-0830">Ubiquinone</keyword>
<feature type="transmembrane region" description="Helical" evidence="1">
    <location>
        <begin position="6"/>
        <end position="26"/>
    </location>
</feature>
<dbReference type="AlphaFoldDB" id="A0A7W3JCS2"/>
<dbReference type="Proteomes" id="UP000540568">
    <property type="component" value="Unassembled WGS sequence"/>
</dbReference>
<gene>
    <name evidence="2" type="ORF">FHX71_004432</name>
</gene>
<dbReference type="InterPro" id="IPR019662">
    <property type="entry name" value="DUF2516"/>
</dbReference>
<keyword evidence="3" id="KW-1185">Reference proteome</keyword>
<reference evidence="2 3" key="1">
    <citation type="submission" date="2020-07" db="EMBL/GenBank/DDBJ databases">
        <title>Sequencing the genomes of 1000 actinobacteria strains.</title>
        <authorList>
            <person name="Klenk H.-P."/>
        </authorList>
    </citation>
    <scope>NUCLEOTIDE SEQUENCE [LARGE SCALE GENOMIC DNA]</scope>
    <source>
        <strain evidence="2 3">DSM 44121</strain>
    </source>
</reference>
<evidence type="ECO:0000313" key="2">
    <source>
        <dbReference type="EMBL" id="MBA8810456.1"/>
    </source>
</evidence>
<protein>
    <submittedName>
        <fullName evidence="2">NADH:ubiquinone oxidoreductase subunit 2 (Subunit N)</fullName>
    </submittedName>
</protein>
<dbReference type="Pfam" id="PF10724">
    <property type="entry name" value="DUF2516"/>
    <property type="match status" value="1"/>
</dbReference>
<keyword evidence="1" id="KW-1133">Transmembrane helix</keyword>
<dbReference type="RefSeq" id="WP_121386457.1">
    <property type="nucleotide sequence ID" value="NZ_BAAATF010000015.1"/>
</dbReference>
<proteinExistence type="predicted"/>
<keyword evidence="1" id="KW-0472">Membrane</keyword>
<keyword evidence="1" id="KW-0812">Transmembrane</keyword>